<evidence type="ECO:0000313" key="1">
    <source>
        <dbReference type="EMBL" id="KAI0027824.1"/>
    </source>
</evidence>
<proteinExistence type="predicted"/>
<keyword evidence="2" id="KW-1185">Reference proteome</keyword>
<gene>
    <name evidence="1" type="ORF">K488DRAFT_90410</name>
</gene>
<sequence>MKGKKRGRANSDDELDYRAPSASSASTATAATFNGLPTLDPIPQLSLTNTSVNNTTTTQCVDVASDLAVSQSTASSTGHMSSENPILSPLNAPDAGEALPASVDEGHGVDGSSTDGGPIILLIVKHAESLNEDTVEIRSLAVYEDDKMGVYAPRKIPDGLQWNSSSVKNSKLVLQGTDTPVSLWIVDRVVWNGMIPKSSSTGSPGVTFISIDPLVEGDLSKLRDLVTRYSSNGSTADAMNSVRASRMMSYQECNNPDIQVETFGRVMDARDGKVAVSDLDYLDPSFVMQRDVILIEVSMGRFKDTKTKDWSKFRLSLELNAVYVLTQALKSVTDERSPVKKIRHVI</sequence>
<name>A0ACB8Q7Z3_9AGAM</name>
<organism evidence="1 2">
    <name type="scientific">Vararia minispora EC-137</name>
    <dbReference type="NCBI Taxonomy" id="1314806"/>
    <lineage>
        <taxon>Eukaryota</taxon>
        <taxon>Fungi</taxon>
        <taxon>Dikarya</taxon>
        <taxon>Basidiomycota</taxon>
        <taxon>Agaricomycotina</taxon>
        <taxon>Agaricomycetes</taxon>
        <taxon>Russulales</taxon>
        <taxon>Lachnocladiaceae</taxon>
        <taxon>Vararia</taxon>
    </lineage>
</organism>
<dbReference type="EMBL" id="MU273833">
    <property type="protein sequence ID" value="KAI0027824.1"/>
    <property type="molecule type" value="Genomic_DNA"/>
</dbReference>
<reference evidence="1" key="1">
    <citation type="submission" date="2021-02" db="EMBL/GenBank/DDBJ databases">
        <authorList>
            <consortium name="DOE Joint Genome Institute"/>
            <person name="Ahrendt S."/>
            <person name="Looney B.P."/>
            <person name="Miyauchi S."/>
            <person name="Morin E."/>
            <person name="Drula E."/>
            <person name="Courty P.E."/>
            <person name="Chicoki N."/>
            <person name="Fauchery L."/>
            <person name="Kohler A."/>
            <person name="Kuo A."/>
            <person name="Labutti K."/>
            <person name="Pangilinan J."/>
            <person name="Lipzen A."/>
            <person name="Riley R."/>
            <person name="Andreopoulos W."/>
            <person name="He G."/>
            <person name="Johnson J."/>
            <person name="Barry K.W."/>
            <person name="Grigoriev I.V."/>
            <person name="Nagy L."/>
            <person name="Hibbett D."/>
            <person name="Henrissat B."/>
            <person name="Matheny P.B."/>
            <person name="Labbe J."/>
            <person name="Martin F."/>
        </authorList>
    </citation>
    <scope>NUCLEOTIDE SEQUENCE</scope>
    <source>
        <strain evidence="1">EC-137</strain>
    </source>
</reference>
<reference evidence="1" key="2">
    <citation type="journal article" date="2022" name="New Phytol.">
        <title>Evolutionary transition to the ectomycorrhizal habit in the genomes of a hyperdiverse lineage of mushroom-forming fungi.</title>
        <authorList>
            <person name="Looney B."/>
            <person name="Miyauchi S."/>
            <person name="Morin E."/>
            <person name="Drula E."/>
            <person name="Courty P.E."/>
            <person name="Kohler A."/>
            <person name="Kuo A."/>
            <person name="LaButti K."/>
            <person name="Pangilinan J."/>
            <person name="Lipzen A."/>
            <person name="Riley R."/>
            <person name="Andreopoulos W."/>
            <person name="He G."/>
            <person name="Johnson J."/>
            <person name="Nolan M."/>
            <person name="Tritt A."/>
            <person name="Barry K.W."/>
            <person name="Grigoriev I.V."/>
            <person name="Nagy L.G."/>
            <person name="Hibbett D."/>
            <person name="Henrissat B."/>
            <person name="Matheny P.B."/>
            <person name="Labbe J."/>
            <person name="Martin F.M."/>
        </authorList>
    </citation>
    <scope>NUCLEOTIDE SEQUENCE</scope>
    <source>
        <strain evidence="1">EC-137</strain>
    </source>
</reference>
<protein>
    <submittedName>
        <fullName evidence="1">Uncharacterized protein</fullName>
    </submittedName>
</protein>
<dbReference type="Proteomes" id="UP000814128">
    <property type="component" value="Unassembled WGS sequence"/>
</dbReference>
<evidence type="ECO:0000313" key="2">
    <source>
        <dbReference type="Proteomes" id="UP000814128"/>
    </source>
</evidence>
<accession>A0ACB8Q7Z3</accession>
<comment type="caution">
    <text evidence="1">The sequence shown here is derived from an EMBL/GenBank/DDBJ whole genome shotgun (WGS) entry which is preliminary data.</text>
</comment>